<dbReference type="Proteomes" id="UP001497457">
    <property type="component" value="Chromosome 26rd"/>
</dbReference>
<evidence type="ECO:0000313" key="2">
    <source>
        <dbReference type="EMBL" id="CAL5001421.1"/>
    </source>
</evidence>
<reference evidence="2" key="1">
    <citation type="submission" date="2024-10" db="EMBL/GenBank/DDBJ databases">
        <authorList>
            <person name="Ryan C."/>
        </authorList>
    </citation>
    <scope>NUCLEOTIDE SEQUENCE [LARGE SCALE GENOMIC DNA]</scope>
</reference>
<evidence type="ECO:0000256" key="1">
    <source>
        <dbReference type="SAM" id="MobiDB-lite"/>
    </source>
</evidence>
<evidence type="ECO:0000313" key="3">
    <source>
        <dbReference type="Proteomes" id="UP001497457"/>
    </source>
</evidence>
<sequence length="143" mass="15312">MASHECLPPLNLHINAARTNPPYKYSTPSSESQTHKHSVAATFFSHQSIQQRTMAAARMVLLLTLAAVLLLTGGEHPAPVGGEERAPLNQPDAEQHRSQSAMPVPVARGATAGAVEEDKAYIVGRPLFKVPPSSPCRAKALRC</sequence>
<accession>A0ABC9BL10</accession>
<keyword evidence="3" id="KW-1185">Reference proteome</keyword>
<feature type="region of interest" description="Disordered" evidence="1">
    <location>
        <begin position="74"/>
        <end position="106"/>
    </location>
</feature>
<gene>
    <name evidence="2" type="ORF">URODEC1_LOCUS65382</name>
</gene>
<organism evidence="2 3">
    <name type="scientific">Urochloa decumbens</name>
    <dbReference type="NCBI Taxonomy" id="240449"/>
    <lineage>
        <taxon>Eukaryota</taxon>
        <taxon>Viridiplantae</taxon>
        <taxon>Streptophyta</taxon>
        <taxon>Embryophyta</taxon>
        <taxon>Tracheophyta</taxon>
        <taxon>Spermatophyta</taxon>
        <taxon>Magnoliopsida</taxon>
        <taxon>Liliopsida</taxon>
        <taxon>Poales</taxon>
        <taxon>Poaceae</taxon>
        <taxon>PACMAD clade</taxon>
        <taxon>Panicoideae</taxon>
        <taxon>Panicodae</taxon>
        <taxon>Paniceae</taxon>
        <taxon>Melinidinae</taxon>
        <taxon>Urochloa</taxon>
    </lineage>
</organism>
<proteinExistence type="predicted"/>
<name>A0ABC9BL10_9POAL</name>
<protein>
    <submittedName>
        <fullName evidence="2">Uncharacterized protein</fullName>
    </submittedName>
</protein>
<dbReference type="EMBL" id="OZ075136">
    <property type="protein sequence ID" value="CAL5001421.1"/>
    <property type="molecule type" value="Genomic_DNA"/>
</dbReference>
<dbReference type="AlphaFoldDB" id="A0ABC9BL10"/>